<dbReference type="Proteomes" id="UP001229421">
    <property type="component" value="Unassembled WGS sequence"/>
</dbReference>
<dbReference type="PANTHER" id="PTHR37711:SF1">
    <property type="entry name" value="OS01G0908400 PROTEIN"/>
    <property type="match status" value="1"/>
</dbReference>
<keyword evidence="2" id="KW-1133">Transmembrane helix</keyword>
<name>A0AAD8KQP1_TARER</name>
<dbReference type="PANTHER" id="PTHR37711">
    <property type="entry name" value="OS01G0908400 PROTEIN"/>
    <property type="match status" value="1"/>
</dbReference>
<keyword evidence="2" id="KW-0812">Transmembrane</keyword>
<feature type="transmembrane region" description="Helical" evidence="2">
    <location>
        <begin position="94"/>
        <end position="111"/>
    </location>
</feature>
<dbReference type="EMBL" id="JAUHHV010000005">
    <property type="protein sequence ID" value="KAK1425903.1"/>
    <property type="molecule type" value="Genomic_DNA"/>
</dbReference>
<keyword evidence="1" id="KW-0175">Coiled coil</keyword>
<reference evidence="3" key="1">
    <citation type="journal article" date="2023" name="bioRxiv">
        <title>Improved chromosome-level genome assembly for marigold (Tagetes erecta).</title>
        <authorList>
            <person name="Jiang F."/>
            <person name="Yuan L."/>
            <person name="Wang S."/>
            <person name="Wang H."/>
            <person name="Xu D."/>
            <person name="Wang A."/>
            <person name="Fan W."/>
        </authorList>
    </citation>
    <scope>NUCLEOTIDE SEQUENCE</scope>
    <source>
        <strain evidence="3">WSJ</strain>
        <tissue evidence="3">Leaf</tissue>
    </source>
</reference>
<proteinExistence type="predicted"/>
<accession>A0AAD8KQP1</accession>
<evidence type="ECO:0000313" key="3">
    <source>
        <dbReference type="EMBL" id="KAK1425903.1"/>
    </source>
</evidence>
<dbReference type="AlphaFoldDB" id="A0AAD8KQP1"/>
<protein>
    <submittedName>
        <fullName evidence="3">Uncharacterized protein</fullName>
    </submittedName>
</protein>
<keyword evidence="4" id="KW-1185">Reference proteome</keyword>
<keyword evidence="2" id="KW-0472">Membrane</keyword>
<organism evidence="3 4">
    <name type="scientific">Tagetes erecta</name>
    <name type="common">African marigold</name>
    <dbReference type="NCBI Taxonomy" id="13708"/>
    <lineage>
        <taxon>Eukaryota</taxon>
        <taxon>Viridiplantae</taxon>
        <taxon>Streptophyta</taxon>
        <taxon>Embryophyta</taxon>
        <taxon>Tracheophyta</taxon>
        <taxon>Spermatophyta</taxon>
        <taxon>Magnoliopsida</taxon>
        <taxon>eudicotyledons</taxon>
        <taxon>Gunneridae</taxon>
        <taxon>Pentapetalae</taxon>
        <taxon>asterids</taxon>
        <taxon>campanulids</taxon>
        <taxon>Asterales</taxon>
        <taxon>Asteraceae</taxon>
        <taxon>Asteroideae</taxon>
        <taxon>Heliantheae alliance</taxon>
        <taxon>Tageteae</taxon>
        <taxon>Tagetes</taxon>
    </lineage>
</organism>
<evidence type="ECO:0000313" key="4">
    <source>
        <dbReference type="Proteomes" id="UP001229421"/>
    </source>
</evidence>
<feature type="coiled-coil region" evidence="1">
    <location>
        <begin position="124"/>
        <end position="151"/>
    </location>
</feature>
<evidence type="ECO:0000256" key="1">
    <source>
        <dbReference type="SAM" id="Coils"/>
    </source>
</evidence>
<sequence>MFQTQYKNCYLYLQDSVLNYHLRLQVPSSSSPLSNSTRRLKKKIVNWFGVYQHTTTYWSIRGSVVVLRLNRKLGLRIDLSRAERWHQEQSKLKMVNMTTFFGMSLGAFVFWQSMDKVHVWIALHQDEKKERMEKEAEIRRVREQLLQENKDREPLA</sequence>
<comment type="caution">
    <text evidence="3">The sequence shown here is derived from an EMBL/GenBank/DDBJ whole genome shotgun (WGS) entry which is preliminary data.</text>
</comment>
<gene>
    <name evidence="3" type="ORF">QVD17_21265</name>
</gene>
<evidence type="ECO:0000256" key="2">
    <source>
        <dbReference type="SAM" id="Phobius"/>
    </source>
</evidence>